<comment type="similarity">
    <text evidence="2">Belongs to the ERD2 family.</text>
</comment>
<dbReference type="Proteomes" id="UP000041254">
    <property type="component" value="Unassembled WGS sequence"/>
</dbReference>
<evidence type="ECO:0000256" key="10">
    <source>
        <dbReference type="ARBA" id="ARBA00023170"/>
    </source>
</evidence>
<dbReference type="GO" id="GO:0016192">
    <property type="term" value="P:vesicle-mediated transport"/>
    <property type="evidence" value="ECO:0007669"/>
    <property type="project" value="UniProtKB-KW"/>
</dbReference>
<keyword evidence="3" id="KW-0813">Transport</keyword>
<dbReference type="OMA" id="QEVLWAF"/>
<dbReference type="STRING" id="1169540.A0A0G4EPA9"/>
<evidence type="ECO:0000256" key="12">
    <source>
        <dbReference type="SAM" id="SignalP"/>
    </source>
</evidence>
<keyword evidence="6" id="KW-0931">ER-Golgi transport</keyword>
<evidence type="ECO:0000256" key="2">
    <source>
        <dbReference type="ARBA" id="ARBA00010120"/>
    </source>
</evidence>
<reference evidence="13 14" key="1">
    <citation type="submission" date="2014-11" db="EMBL/GenBank/DDBJ databases">
        <authorList>
            <person name="Zhu J."/>
            <person name="Qi W."/>
            <person name="Song R."/>
        </authorList>
    </citation>
    <scope>NUCLEOTIDE SEQUENCE [LARGE SCALE GENOMIC DNA]</scope>
</reference>
<comment type="subcellular location">
    <subcellularLocation>
        <location evidence="1">Endoplasmic reticulum membrane</location>
        <topology evidence="1">Multi-pass membrane protein</topology>
    </subcellularLocation>
</comment>
<organism evidence="13 14">
    <name type="scientific">Vitrella brassicaformis (strain CCMP3155)</name>
    <dbReference type="NCBI Taxonomy" id="1169540"/>
    <lineage>
        <taxon>Eukaryota</taxon>
        <taxon>Sar</taxon>
        <taxon>Alveolata</taxon>
        <taxon>Colpodellida</taxon>
        <taxon>Vitrellaceae</taxon>
        <taxon>Vitrella</taxon>
    </lineage>
</organism>
<feature type="transmembrane region" description="Helical" evidence="11">
    <location>
        <begin position="184"/>
        <end position="202"/>
    </location>
</feature>
<evidence type="ECO:0000256" key="6">
    <source>
        <dbReference type="ARBA" id="ARBA00022892"/>
    </source>
</evidence>
<evidence type="ECO:0008006" key="15">
    <source>
        <dbReference type="Google" id="ProtNLM"/>
    </source>
</evidence>
<keyword evidence="14" id="KW-1185">Reference proteome</keyword>
<gene>
    <name evidence="13" type="ORF">Vbra_20699</name>
</gene>
<evidence type="ECO:0000256" key="7">
    <source>
        <dbReference type="ARBA" id="ARBA00022927"/>
    </source>
</evidence>
<evidence type="ECO:0000256" key="4">
    <source>
        <dbReference type="ARBA" id="ARBA00022692"/>
    </source>
</evidence>
<feature type="chain" id="PRO_5005187632" description="ER lumen protein-retaining receptor" evidence="12">
    <location>
        <begin position="37"/>
        <end position="273"/>
    </location>
</feature>
<feature type="signal peptide" evidence="12">
    <location>
        <begin position="1"/>
        <end position="36"/>
    </location>
</feature>
<keyword evidence="4 11" id="KW-0812">Transmembrane</keyword>
<evidence type="ECO:0000256" key="11">
    <source>
        <dbReference type="SAM" id="Phobius"/>
    </source>
</evidence>
<dbReference type="GO" id="GO:0046923">
    <property type="term" value="F:ER retention sequence binding"/>
    <property type="evidence" value="ECO:0007669"/>
    <property type="project" value="InterPro"/>
</dbReference>
<accession>A0A0G4EPA9</accession>
<name>A0A0G4EPA9_VITBC</name>
<dbReference type="PANTHER" id="PTHR10585">
    <property type="entry name" value="ER LUMEN PROTEIN RETAINING RECEPTOR"/>
    <property type="match status" value="1"/>
</dbReference>
<evidence type="ECO:0000256" key="8">
    <source>
        <dbReference type="ARBA" id="ARBA00022989"/>
    </source>
</evidence>
<evidence type="ECO:0000313" key="13">
    <source>
        <dbReference type="EMBL" id="CEL99647.1"/>
    </source>
</evidence>
<dbReference type="GO" id="GO:0015031">
    <property type="term" value="P:protein transport"/>
    <property type="evidence" value="ECO:0007669"/>
    <property type="project" value="UniProtKB-KW"/>
</dbReference>
<dbReference type="InterPro" id="IPR000133">
    <property type="entry name" value="ER_ret_rcpt"/>
</dbReference>
<dbReference type="PhylomeDB" id="A0A0G4EPA9"/>
<evidence type="ECO:0000256" key="3">
    <source>
        <dbReference type="ARBA" id="ARBA00022448"/>
    </source>
</evidence>
<dbReference type="GO" id="GO:0006621">
    <property type="term" value="P:protein retention in ER lumen"/>
    <property type="evidence" value="ECO:0007669"/>
    <property type="project" value="InterPro"/>
</dbReference>
<keyword evidence="10" id="KW-0675">Receptor</keyword>
<keyword evidence="12" id="KW-0732">Signal</keyword>
<evidence type="ECO:0000256" key="1">
    <source>
        <dbReference type="ARBA" id="ARBA00004477"/>
    </source>
</evidence>
<evidence type="ECO:0000256" key="5">
    <source>
        <dbReference type="ARBA" id="ARBA00022824"/>
    </source>
</evidence>
<dbReference type="Pfam" id="PF00810">
    <property type="entry name" value="ER_lumen_recept"/>
    <property type="match status" value="1"/>
</dbReference>
<dbReference type="VEuPathDB" id="CryptoDB:Vbra_20699"/>
<dbReference type="AlphaFoldDB" id="A0A0G4EPA9"/>
<dbReference type="PRINTS" id="PR00660">
    <property type="entry name" value="ERLUMENR"/>
</dbReference>
<dbReference type="GO" id="GO:0005789">
    <property type="term" value="C:endoplasmic reticulum membrane"/>
    <property type="evidence" value="ECO:0007669"/>
    <property type="project" value="UniProtKB-SubCell"/>
</dbReference>
<dbReference type="OrthoDB" id="7694678at2759"/>
<protein>
    <recommendedName>
        <fullName evidence="15">ER lumen protein-retaining receptor</fullName>
    </recommendedName>
</protein>
<dbReference type="EMBL" id="CDMY01000285">
    <property type="protein sequence ID" value="CEL99647.1"/>
    <property type="molecule type" value="Genomic_DNA"/>
</dbReference>
<evidence type="ECO:0000313" key="14">
    <source>
        <dbReference type="Proteomes" id="UP000041254"/>
    </source>
</evidence>
<proteinExistence type="inferred from homology"/>
<dbReference type="InParanoid" id="A0A0G4EPA9"/>
<keyword evidence="8 11" id="KW-1133">Transmembrane helix</keyword>
<evidence type="ECO:0000256" key="9">
    <source>
        <dbReference type="ARBA" id="ARBA00023136"/>
    </source>
</evidence>
<keyword evidence="5" id="KW-0256">Endoplasmic reticulum</keyword>
<keyword evidence="9 11" id="KW-0472">Membrane</keyword>
<keyword evidence="7" id="KW-0653">Protein transport</keyword>
<sequence length="273" mass="30937">MGASRIGSTSSGSLHGDMLFLLSILLLLWKLRKSKSCVGLSCRMQECYLIVFCLRYLDLRLQHSREGGVHLGHFLADLPHEMPPVNETYDMQRDSFPHLRCLLLPALLLGFITAEEWTIVEVLWTASIWLESVSVLPQLFLLQQLRKVDSLTAAFLATRGAWRFFYILNWIYRYFAEHYVNPIGWVGGIVQTGLYIFVFYRLRSHRWCTESSTTATGQRPSHSSHRQVRVEVPAPECPPLLQAHLSAGERQPAVLCQPPSGLQTTGENAAVLV</sequence>